<dbReference type="AlphaFoldDB" id="A0AAP2CJI8"/>
<accession>A0AAP2CJI8</accession>
<dbReference type="RefSeq" id="WP_213944605.1">
    <property type="nucleotide sequence ID" value="NZ_JAHCMY010000002.1"/>
</dbReference>
<dbReference type="EMBL" id="JAHCMY010000002">
    <property type="protein sequence ID" value="MBS9523725.1"/>
    <property type="molecule type" value="Genomic_DNA"/>
</dbReference>
<name>A0AAP2CJI8_9BACT</name>
<gene>
    <name evidence="1" type="ORF">KI659_06795</name>
</gene>
<evidence type="ECO:0000313" key="2">
    <source>
        <dbReference type="Proteomes" id="UP001319104"/>
    </source>
</evidence>
<evidence type="ECO:0000313" key="1">
    <source>
        <dbReference type="EMBL" id="MBS9523725.1"/>
    </source>
</evidence>
<comment type="caution">
    <text evidence="1">The sequence shown here is derived from an EMBL/GenBank/DDBJ whole genome shotgun (WGS) entry which is preliminary data.</text>
</comment>
<reference evidence="1 2" key="1">
    <citation type="submission" date="2021-05" db="EMBL/GenBank/DDBJ databases">
        <authorList>
            <person name="Zhang Z.D."/>
            <person name="Osman G."/>
        </authorList>
    </citation>
    <scope>NUCLEOTIDE SEQUENCE [LARGE SCALE GENOMIC DNA]</scope>
    <source>
        <strain evidence="1 2">KCTC 32217</strain>
    </source>
</reference>
<keyword evidence="2" id="KW-1185">Reference proteome</keyword>
<protein>
    <submittedName>
        <fullName evidence="1">Uncharacterized protein</fullName>
    </submittedName>
</protein>
<organism evidence="1 2">
    <name type="scientific">Litoribacter ruber</name>
    <dbReference type="NCBI Taxonomy" id="702568"/>
    <lineage>
        <taxon>Bacteria</taxon>
        <taxon>Pseudomonadati</taxon>
        <taxon>Bacteroidota</taxon>
        <taxon>Cytophagia</taxon>
        <taxon>Cytophagales</taxon>
        <taxon>Cyclobacteriaceae</taxon>
        <taxon>Litoribacter</taxon>
    </lineage>
</organism>
<dbReference type="Proteomes" id="UP001319104">
    <property type="component" value="Unassembled WGS sequence"/>
</dbReference>
<proteinExistence type="predicted"/>
<sequence>MKKALILIPAVLFVGLVGYFLLGGFNELELEVVQTDNIHLMGYQYRGTPQDEALPQTFQKAEGLLGDGKTLHTLYQVEPAGKLDTMEVFIGVEFSGEMGDAQELLIESQNAIVATMRSSRYVMPGPNKVKKRIEKFAELNGLETQGIYIDRIVESDHVEVWAPLK</sequence>